<feature type="domain" description="PSI" evidence="4">
    <location>
        <begin position="305"/>
        <end position="360"/>
    </location>
</feature>
<feature type="signal peptide" evidence="3">
    <location>
        <begin position="1"/>
        <end position="19"/>
    </location>
</feature>
<protein>
    <recommendedName>
        <fullName evidence="4">PSI domain-containing protein</fullName>
    </recommendedName>
</protein>
<dbReference type="InterPro" id="IPR016201">
    <property type="entry name" value="PSI"/>
</dbReference>
<reference evidence="5" key="1">
    <citation type="submission" date="2022-08" db="EMBL/GenBank/DDBJ databases">
        <title>Novel sulfate-reducing endosymbionts in the free-living metamonad Anaeramoeba.</title>
        <authorList>
            <person name="Jerlstrom-Hultqvist J."/>
            <person name="Cepicka I."/>
            <person name="Gallot-Lavallee L."/>
            <person name="Salas-Leiva D."/>
            <person name="Curtis B.A."/>
            <person name="Zahonova K."/>
            <person name="Pipaliya S."/>
            <person name="Dacks J."/>
            <person name="Roger A.J."/>
        </authorList>
    </citation>
    <scope>NUCLEOTIDE SEQUENCE</scope>
    <source>
        <strain evidence="5">Schooner1</strain>
    </source>
</reference>
<evidence type="ECO:0000256" key="2">
    <source>
        <dbReference type="SAM" id="MobiDB-lite"/>
    </source>
</evidence>
<feature type="domain" description="PSI" evidence="4">
    <location>
        <begin position="473"/>
        <end position="519"/>
    </location>
</feature>
<keyword evidence="1" id="KW-0325">Glycoprotein</keyword>
<evidence type="ECO:0000259" key="4">
    <source>
        <dbReference type="SMART" id="SM00423"/>
    </source>
</evidence>
<feature type="chain" id="PRO_5045751483" description="PSI domain-containing protein" evidence="3">
    <location>
        <begin position="20"/>
        <end position="1042"/>
    </location>
</feature>
<dbReference type="SMART" id="SM00423">
    <property type="entry name" value="PSI"/>
    <property type="match status" value="4"/>
</dbReference>
<keyword evidence="3" id="KW-0732">Signal</keyword>
<feature type="domain" description="PSI" evidence="4">
    <location>
        <begin position="248"/>
        <end position="299"/>
    </location>
</feature>
<evidence type="ECO:0000313" key="5">
    <source>
        <dbReference type="EMBL" id="KAJ6229850.1"/>
    </source>
</evidence>
<gene>
    <name evidence="5" type="ORF">M0813_07438</name>
</gene>
<organism evidence="5 6">
    <name type="scientific">Anaeramoeba flamelloides</name>
    <dbReference type="NCBI Taxonomy" id="1746091"/>
    <lineage>
        <taxon>Eukaryota</taxon>
        <taxon>Metamonada</taxon>
        <taxon>Anaeramoebidae</taxon>
        <taxon>Anaeramoeba</taxon>
    </lineage>
</organism>
<feature type="domain" description="PSI" evidence="4">
    <location>
        <begin position="364"/>
        <end position="410"/>
    </location>
</feature>
<accession>A0ABQ8XCH8</accession>
<dbReference type="Proteomes" id="UP001150062">
    <property type="component" value="Unassembled WGS sequence"/>
</dbReference>
<evidence type="ECO:0000256" key="1">
    <source>
        <dbReference type="ARBA" id="ARBA00023180"/>
    </source>
</evidence>
<feature type="compositionally biased region" description="Basic residues" evidence="2">
    <location>
        <begin position="594"/>
        <end position="606"/>
    </location>
</feature>
<name>A0ABQ8XCH8_9EUKA</name>
<feature type="compositionally biased region" description="Gly residues" evidence="2">
    <location>
        <begin position="577"/>
        <end position="593"/>
    </location>
</feature>
<sequence length="1042" mass="119892">MEIFKSLIFFFVFASFSNCFIHKLTDPVCNFLSGDDCLKCEDQDTQAFYRYCGKYCTEYVDGEKIYSCTTQISCVQDPPLCQEPEDCSLYSGENNCFVCFYHGCKWNQFNYECNLEGGTNFTSTVFNCPSSNKDASVCKGLYSDYDECSRDSDCLWIWVGDSRGPECAKNEVQPVNVNTYEDNNNMCEYRENCDECHNAGCTWCYNSDHGFGFCVYSNEMSSNLECNTADIITTDQSCPTNEDHPDNYCNDKNSCSNCTDTSNCIWCFSNGQGYEGRCQGDTIPCSLPEQSVADSDQCPNYLVETCGKVENCSQCTTITGCNWCALDPILHTGECLYDNQSPSFDQCLTEKRGKWDSNCQAQSDCLSYSNCSDCRVNANCSWCYYQLESTQCVESSDCVAKDGIEIETCNDNFEDDYNCTDFDTCSDCFINYPWCKWAYTGDNYENNGCYFWDSSEINLQDSLVVDDCEDITLCSERSNCSYCVSSEDGDNLECVWCYNSETEKGECYLEKNEPELTCSKNCVDDDTDSSVGYFLNFNIFLWNTKMNQRPYQLQTGFNNQSYYQPRGRGGRGRGYGRGRGGVIGRGYRIGRGGVRGRSRGRGRGRGRGSGYENYKNRRIINNNQNNFNFNNNPNFNNMNNQNQNNFNNMNNQQNFQKRNNQQQNNFQKEKEIKETPTLGQIEKKIQKAQQNTNNKLGELETQDQEKAQKIYEYLKKFRVFCKNSNLNTAENLLSDIENISIVLANVINSELKTHKSLKKYNNSLVNNKEKFPNKKINEEFCKNPVLRRLKSKLGGKYSKNKYDLKEFQNGNLTKLILTTIDIRTFLTGTLSTFPELKEKTELEPSWTEKELNAFIDHLTKRMSKCRPPKKKLYGVGIRTYYIDPVLIFACSNFTNKILYWPNYWINDSIIGGRCESAVLTKDLRPLIVIKEVRRDHGFEVSEYQMMPMLFAINDIFINKTKQLSPKSEKNNETKNLQYTPVFGIITDGEFWQFMKYDHSPEQIGKEPEITVTRLLSFVKEPEHIVGLMYKIIKFQLANLNEN</sequence>
<comment type="caution">
    <text evidence="5">The sequence shown here is derived from an EMBL/GenBank/DDBJ whole genome shotgun (WGS) entry which is preliminary data.</text>
</comment>
<keyword evidence="6" id="KW-1185">Reference proteome</keyword>
<dbReference type="EMBL" id="JAOAOG010000317">
    <property type="protein sequence ID" value="KAJ6229850.1"/>
    <property type="molecule type" value="Genomic_DNA"/>
</dbReference>
<evidence type="ECO:0000256" key="3">
    <source>
        <dbReference type="SAM" id="SignalP"/>
    </source>
</evidence>
<evidence type="ECO:0000313" key="6">
    <source>
        <dbReference type="Proteomes" id="UP001150062"/>
    </source>
</evidence>
<proteinExistence type="predicted"/>
<feature type="region of interest" description="Disordered" evidence="2">
    <location>
        <begin position="558"/>
        <end position="613"/>
    </location>
</feature>